<dbReference type="SUPFAM" id="SSF55729">
    <property type="entry name" value="Acyl-CoA N-acyltransferases (Nat)"/>
    <property type="match status" value="1"/>
</dbReference>
<keyword evidence="3" id="KW-1185">Reference proteome</keyword>
<dbReference type="PANTHER" id="PTHR43451:SF1">
    <property type="entry name" value="ACETYLTRANSFERASE"/>
    <property type="match status" value="1"/>
</dbReference>
<dbReference type="KEGG" id="apra:G3A50_04225"/>
<gene>
    <name evidence="2" type="ORF">G3A50_04225</name>
</gene>
<dbReference type="Proteomes" id="UP000464751">
    <property type="component" value="Chromosome"/>
</dbReference>
<dbReference type="CDD" id="cd04301">
    <property type="entry name" value="NAT_SF"/>
    <property type="match status" value="1"/>
</dbReference>
<dbReference type="GO" id="GO:0016747">
    <property type="term" value="F:acyltransferase activity, transferring groups other than amino-acyl groups"/>
    <property type="evidence" value="ECO:0007669"/>
    <property type="project" value="InterPro"/>
</dbReference>
<evidence type="ECO:0000313" key="2">
    <source>
        <dbReference type="EMBL" id="QIB33008.1"/>
    </source>
</evidence>
<dbReference type="EMBL" id="CP048630">
    <property type="protein sequence ID" value="QIB33008.1"/>
    <property type="molecule type" value="Genomic_DNA"/>
</dbReference>
<keyword evidence="2" id="KW-0808">Transferase</keyword>
<evidence type="ECO:0000313" key="3">
    <source>
        <dbReference type="Proteomes" id="UP000464751"/>
    </source>
</evidence>
<dbReference type="Pfam" id="PF13673">
    <property type="entry name" value="Acetyltransf_10"/>
    <property type="match status" value="1"/>
</dbReference>
<dbReference type="AlphaFoldDB" id="A0A6P1YI48"/>
<dbReference type="InterPro" id="IPR000182">
    <property type="entry name" value="GNAT_dom"/>
</dbReference>
<reference evidence="2 3" key="1">
    <citation type="submission" date="2020-02" db="EMBL/GenBank/DDBJ databases">
        <authorList>
            <person name="Li G."/>
        </authorList>
    </citation>
    <scope>NUCLEOTIDE SEQUENCE [LARGE SCALE GENOMIC DNA]</scope>
    <source>
        <strain evidence="2 3">DSM 102029</strain>
    </source>
</reference>
<dbReference type="PANTHER" id="PTHR43451">
    <property type="entry name" value="ACETYLTRANSFERASE (GNAT) FAMILY PROTEIN"/>
    <property type="match status" value="1"/>
</dbReference>
<sequence>MGAEAMSPAPAPAAALRPALPGDVPVLASILRESIFGLTGEDYDEDQQEAWAAVSDEGTLAERLADRLTLVATRDGEPVGFVALADNKLVDMLYVHPDVAGEGVATLLCDAIEKLATARGAKTLSVDASDTALSLFKKRGYVAKSRNTVQREGVWLGNTTMEKTLVP</sequence>
<accession>A0A6P1YI48</accession>
<dbReference type="InterPro" id="IPR016181">
    <property type="entry name" value="Acyl_CoA_acyltransferase"/>
</dbReference>
<dbReference type="InterPro" id="IPR052564">
    <property type="entry name" value="N-acetyltrans/Recomb-assoc"/>
</dbReference>
<dbReference type="PROSITE" id="PS51186">
    <property type="entry name" value="GNAT"/>
    <property type="match status" value="1"/>
</dbReference>
<organism evidence="2 3">
    <name type="scientific">Ancylobacter pratisalsi</name>
    <dbReference type="NCBI Taxonomy" id="1745854"/>
    <lineage>
        <taxon>Bacteria</taxon>
        <taxon>Pseudomonadati</taxon>
        <taxon>Pseudomonadota</taxon>
        <taxon>Alphaproteobacteria</taxon>
        <taxon>Hyphomicrobiales</taxon>
        <taxon>Xanthobacteraceae</taxon>
        <taxon>Ancylobacter</taxon>
    </lineage>
</organism>
<evidence type="ECO:0000259" key="1">
    <source>
        <dbReference type="PROSITE" id="PS51186"/>
    </source>
</evidence>
<name>A0A6P1YI48_9HYPH</name>
<feature type="domain" description="N-acetyltransferase" evidence="1">
    <location>
        <begin position="14"/>
        <end position="166"/>
    </location>
</feature>
<protein>
    <submittedName>
        <fullName evidence="2">GNAT family N-acetyltransferase</fullName>
    </submittedName>
</protein>
<proteinExistence type="predicted"/>
<dbReference type="Gene3D" id="3.40.630.30">
    <property type="match status" value="1"/>
</dbReference>